<evidence type="ECO:0000256" key="1">
    <source>
        <dbReference type="ARBA" id="ARBA00004571"/>
    </source>
</evidence>
<feature type="domain" description="TonB-dependent receptor-like beta-barrel" evidence="18">
    <location>
        <begin position="285"/>
        <end position="749"/>
    </location>
</feature>
<feature type="compositionally biased region" description="Polar residues" evidence="16">
    <location>
        <begin position="567"/>
        <end position="585"/>
    </location>
</feature>
<dbReference type="PANTHER" id="PTHR32552:SF89">
    <property type="entry name" value="CATECHOLATE SIDEROPHORE RECEPTOR FIU"/>
    <property type="match status" value="1"/>
</dbReference>
<dbReference type="SUPFAM" id="SSF56935">
    <property type="entry name" value="Porins"/>
    <property type="match status" value="1"/>
</dbReference>
<organism evidence="20 21">
    <name type="scientific">Pseudoduganella rivuli</name>
    <dbReference type="NCBI Taxonomy" id="2666085"/>
    <lineage>
        <taxon>Bacteria</taxon>
        <taxon>Pseudomonadati</taxon>
        <taxon>Pseudomonadota</taxon>
        <taxon>Betaproteobacteria</taxon>
        <taxon>Burkholderiales</taxon>
        <taxon>Oxalobacteraceae</taxon>
        <taxon>Telluria group</taxon>
        <taxon>Pseudoduganella</taxon>
    </lineage>
</organism>
<dbReference type="Gene3D" id="2.40.170.20">
    <property type="entry name" value="TonB-dependent receptor, beta-barrel domain"/>
    <property type="match status" value="1"/>
</dbReference>
<comment type="similarity">
    <text evidence="2 14 15">Belongs to the TonB-dependent receptor family.</text>
</comment>
<evidence type="ECO:0000256" key="3">
    <source>
        <dbReference type="ARBA" id="ARBA00022448"/>
    </source>
</evidence>
<keyword evidence="13 14" id="KW-0998">Cell outer membrane</keyword>
<keyword evidence="9" id="KW-0406">Ion transport</keyword>
<evidence type="ECO:0000256" key="12">
    <source>
        <dbReference type="ARBA" id="ARBA00023170"/>
    </source>
</evidence>
<dbReference type="Proteomes" id="UP000446768">
    <property type="component" value="Unassembled WGS sequence"/>
</dbReference>
<evidence type="ECO:0000256" key="11">
    <source>
        <dbReference type="ARBA" id="ARBA00023136"/>
    </source>
</evidence>
<keyword evidence="5" id="KW-0410">Iron transport</keyword>
<evidence type="ECO:0000256" key="16">
    <source>
        <dbReference type="SAM" id="MobiDB-lite"/>
    </source>
</evidence>
<evidence type="ECO:0000256" key="7">
    <source>
        <dbReference type="ARBA" id="ARBA00022729"/>
    </source>
</evidence>
<dbReference type="NCBIfam" id="NF007349">
    <property type="entry name" value="PRK09840.1"/>
    <property type="match status" value="1"/>
</dbReference>
<keyword evidence="6 14" id="KW-0812">Transmembrane</keyword>
<evidence type="ECO:0000256" key="6">
    <source>
        <dbReference type="ARBA" id="ARBA00022692"/>
    </source>
</evidence>
<comment type="subcellular location">
    <subcellularLocation>
        <location evidence="1 14">Cell outer membrane</location>
        <topology evidence="1 14">Multi-pass membrane protein</topology>
    </subcellularLocation>
</comment>
<dbReference type="PROSITE" id="PS52016">
    <property type="entry name" value="TONB_DEPENDENT_REC_3"/>
    <property type="match status" value="1"/>
</dbReference>
<evidence type="ECO:0000256" key="13">
    <source>
        <dbReference type="ARBA" id="ARBA00023237"/>
    </source>
</evidence>
<evidence type="ECO:0000256" key="10">
    <source>
        <dbReference type="ARBA" id="ARBA00023077"/>
    </source>
</evidence>
<keyword evidence="12 20" id="KW-0675">Receptor</keyword>
<dbReference type="InterPro" id="IPR000531">
    <property type="entry name" value="Beta-barrel_TonB"/>
</dbReference>
<evidence type="ECO:0000313" key="20">
    <source>
        <dbReference type="EMBL" id="MRV75421.1"/>
    </source>
</evidence>
<feature type="chain" id="PRO_5031240348" evidence="17">
    <location>
        <begin position="34"/>
        <end position="781"/>
    </location>
</feature>
<reference evidence="20 21" key="1">
    <citation type="submission" date="2019-11" db="EMBL/GenBank/DDBJ databases">
        <title>Novel species isolated from a subtropical stream in China.</title>
        <authorList>
            <person name="Lu H."/>
        </authorList>
    </citation>
    <scope>NUCLEOTIDE SEQUENCE [LARGE SCALE GENOMIC DNA]</scope>
    <source>
        <strain evidence="20 21">FT92W</strain>
    </source>
</reference>
<name>A0A7X2LVG1_9BURK</name>
<keyword evidence="4 14" id="KW-1134">Transmembrane beta strand</keyword>
<evidence type="ECO:0000259" key="19">
    <source>
        <dbReference type="Pfam" id="PF07715"/>
    </source>
</evidence>
<dbReference type="CDD" id="cd01347">
    <property type="entry name" value="ligand_gated_channel"/>
    <property type="match status" value="1"/>
</dbReference>
<evidence type="ECO:0000256" key="15">
    <source>
        <dbReference type="RuleBase" id="RU003357"/>
    </source>
</evidence>
<evidence type="ECO:0000256" key="5">
    <source>
        <dbReference type="ARBA" id="ARBA00022496"/>
    </source>
</evidence>
<evidence type="ECO:0000256" key="14">
    <source>
        <dbReference type="PROSITE-ProRule" id="PRU01360"/>
    </source>
</evidence>
<dbReference type="NCBIfam" id="TIGR01783">
    <property type="entry name" value="TonB-siderophor"/>
    <property type="match status" value="1"/>
</dbReference>
<feature type="region of interest" description="Disordered" evidence="16">
    <location>
        <begin position="557"/>
        <end position="585"/>
    </location>
</feature>
<dbReference type="Pfam" id="PF07715">
    <property type="entry name" value="Plug"/>
    <property type="match status" value="1"/>
</dbReference>
<feature type="region of interest" description="Disordered" evidence="16">
    <location>
        <begin position="162"/>
        <end position="181"/>
    </location>
</feature>
<accession>A0A7X2LVG1</accession>
<evidence type="ECO:0000256" key="9">
    <source>
        <dbReference type="ARBA" id="ARBA00023065"/>
    </source>
</evidence>
<feature type="signal peptide" evidence="17">
    <location>
        <begin position="1"/>
        <end position="33"/>
    </location>
</feature>
<keyword evidence="3 14" id="KW-0813">Transport</keyword>
<comment type="caution">
    <text evidence="20">The sequence shown here is derived from an EMBL/GenBank/DDBJ whole genome shotgun (WGS) entry which is preliminary data.</text>
</comment>
<dbReference type="EMBL" id="WKJJ01000020">
    <property type="protein sequence ID" value="MRV75421.1"/>
    <property type="molecule type" value="Genomic_DNA"/>
</dbReference>
<dbReference type="PANTHER" id="PTHR32552">
    <property type="entry name" value="FERRICHROME IRON RECEPTOR-RELATED"/>
    <property type="match status" value="1"/>
</dbReference>
<dbReference type="GO" id="GO:0015344">
    <property type="term" value="F:siderophore uptake transmembrane transporter activity"/>
    <property type="evidence" value="ECO:0007669"/>
    <property type="project" value="TreeGrafter"/>
</dbReference>
<dbReference type="InterPro" id="IPR012910">
    <property type="entry name" value="Plug_dom"/>
</dbReference>
<dbReference type="Pfam" id="PF00593">
    <property type="entry name" value="TonB_dep_Rec_b-barrel"/>
    <property type="match status" value="1"/>
</dbReference>
<keyword evidence="11 14" id="KW-0472">Membrane</keyword>
<dbReference type="GO" id="GO:0015891">
    <property type="term" value="P:siderophore transport"/>
    <property type="evidence" value="ECO:0007669"/>
    <property type="project" value="InterPro"/>
</dbReference>
<evidence type="ECO:0000256" key="4">
    <source>
        <dbReference type="ARBA" id="ARBA00022452"/>
    </source>
</evidence>
<sequence length="781" mass="83607">MMAIKSRKHSTSAYSQMSTVLAAMLLPAAAAHAADATPAPPVASGGVMQEVRVEGTKENDFKADRATSNKYTELLVNTPQTITVIKKELIEQQGAVTLADALRNTPGVGAFFLGENGNTNTGDAIYMRGFDASSSIYVDGVRDMGSISRDIFNVEQIDIVKGPAGTDGGRGSPTGSVNLSSKQASMQDAYSGIVTAGSGKQKRATADLNKVIDYNSGTAFRLNVLAQDSGNPARDVVKNKRWAVAPTIGFGIGSPTRVSLSLLHVDQDNIPDGGVPTIGLPGYTSPDSANTVVAKRRLYLNDAQRVDPSGFYGSTSDYDKVKADMATVRIDHDFSPSVKLQNMSRYGKTQQDYLLSAFRGNAANLVTETAVGVVLPAAQWTLKRPDLRTIKDQENQLLTNQTTVTFDFNGAGMKHTAVAGLEFINEKQLTYGYDTASLGVLADANLYHPNPDAAFKTPSAPKRNGVYGDATTNTQALYLFDTAKLGEQWMFSGGVRVDHYRTSYDAVVLTTATSNPPVPAGVFLPVKLDLADTLLTGKLSALYKPTESSSVYATVATSKQPPGGGTFQLSTSASSAANPKFDPQSTVTKEIGGKWDLLKQKLALAGAIYRTDVRNEIEQDPTDLLYYQTGKKRVDGIEVSLTGEIARNWLISGGYSHMKTKVTSGKVMTASGDNSLSYTPKDSFTVWTSYTLPMGLKLGGGANYVGKLLRGTDGAVGTPAYADAYWVVNAMAAYPVTRNIELQLNINNVFDKDYIQAINKSGYRYTPGAPRSGSLTANFRF</sequence>
<dbReference type="FunFam" id="2.170.130.10:FF:000001">
    <property type="entry name" value="Catecholate siderophore TonB-dependent receptor"/>
    <property type="match status" value="1"/>
</dbReference>
<dbReference type="InterPro" id="IPR037066">
    <property type="entry name" value="Plug_dom_sf"/>
</dbReference>
<keyword evidence="10 15" id="KW-0798">TonB box</keyword>
<keyword evidence="21" id="KW-1185">Reference proteome</keyword>
<feature type="domain" description="TonB-dependent receptor plug" evidence="19">
    <location>
        <begin position="77"/>
        <end position="175"/>
    </location>
</feature>
<evidence type="ECO:0000313" key="21">
    <source>
        <dbReference type="Proteomes" id="UP000446768"/>
    </source>
</evidence>
<dbReference type="Gene3D" id="2.170.130.10">
    <property type="entry name" value="TonB-dependent receptor, plug domain"/>
    <property type="match status" value="1"/>
</dbReference>
<gene>
    <name evidence="20" type="ORF">GJ700_27250</name>
</gene>
<evidence type="ECO:0000259" key="18">
    <source>
        <dbReference type="Pfam" id="PF00593"/>
    </source>
</evidence>
<evidence type="ECO:0000256" key="2">
    <source>
        <dbReference type="ARBA" id="ARBA00009810"/>
    </source>
</evidence>
<dbReference type="GO" id="GO:0038023">
    <property type="term" value="F:signaling receptor activity"/>
    <property type="evidence" value="ECO:0007669"/>
    <property type="project" value="InterPro"/>
</dbReference>
<proteinExistence type="inferred from homology"/>
<keyword evidence="8" id="KW-0408">Iron</keyword>
<dbReference type="GO" id="GO:0009279">
    <property type="term" value="C:cell outer membrane"/>
    <property type="evidence" value="ECO:0007669"/>
    <property type="project" value="UniProtKB-SubCell"/>
</dbReference>
<protein>
    <submittedName>
        <fullName evidence="20">Catecholate siderophore receptor Fiu</fullName>
    </submittedName>
</protein>
<dbReference type="InterPro" id="IPR036942">
    <property type="entry name" value="Beta-barrel_TonB_sf"/>
</dbReference>
<dbReference type="InterPro" id="IPR010105">
    <property type="entry name" value="TonB_sidphr_rcpt"/>
</dbReference>
<dbReference type="AlphaFoldDB" id="A0A7X2LVG1"/>
<evidence type="ECO:0000256" key="17">
    <source>
        <dbReference type="SAM" id="SignalP"/>
    </source>
</evidence>
<evidence type="ECO:0000256" key="8">
    <source>
        <dbReference type="ARBA" id="ARBA00023004"/>
    </source>
</evidence>
<dbReference type="InterPro" id="IPR039426">
    <property type="entry name" value="TonB-dep_rcpt-like"/>
</dbReference>
<keyword evidence="7 17" id="KW-0732">Signal</keyword>